<feature type="binding site" evidence="9">
    <location>
        <position position="10"/>
    </location>
    <ligand>
        <name>Mg(2+)</name>
        <dbReference type="ChEBI" id="CHEBI:18420"/>
    </ligand>
</feature>
<dbReference type="Gene3D" id="3.30.420.40">
    <property type="match status" value="2"/>
</dbReference>
<comment type="function">
    <text evidence="9">Catalyzes the formation of acetyl phosphate from acetate and ATP. Can also catalyze the reverse reaction.</text>
</comment>
<dbReference type="EMBL" id="PNYB01000002">
    <property type="protein sequence ID" value="PMS27699.1"/>
    <property type="molecule type" value="Genomic_DNA"/>
</dbReference>
<keyword evidence="6 9" id="KW-0418">Kinase</keyword>
<dbReference type="InterPro" id="IPR004372">
    <property type="entry name" value="Ac/propionate_kinase"/>
</dbReference>
<keyword evidence="3 9" id="KW-0808">Transferase</keyword>
<dbReference type="NCBIfam" id="TIGR00016">
    <property type="entry name" value="ackA"/>
    <property type="match status" value="1"/>
</dbReference>
<dbReference type="PROSITE" id="PS01076">
    <property type="entry name" value="ACETATE_KINASE_2"/>
    <property type="match status" value="1"/>
</dbReference>
<reference evidence="11 12" key="1">
    <citation type="submission" date="2018-01" db="EMBL/GenBank/DDBJ databases">
        <title>Whole genome analyses suggest that Burkholderia sensu lato contains two further novel genera in the rhizoxinica-symbiotica group Mycetohabitans gen. nov., and Trinickia gen. nov.: implications for the evolution of diazotrophy and nodulation in the Burkholderiaceae.</title>
        <authorList>
            <person name="Estrada-de los Santos P."/>
            <person name="Palmer M."/>
            <person name="Chavez-Ramirez B."/>
            <person name="Beukes C."/>
            <person name="Steenkamp E.T."/>
            <person name="Hirsch A.M."/>
            <person name="Manyaka P."/>
            <person name="Maluk M."/>
            <person name="Lafos M."/>
            <person name="Crook M."/>
            <person name="Gross E."/>
            <person name="Simon M.F."/>
            <person name="Bueno dos Reis Junior F."/>
            <person name="Poole P.S."/>
            <person name="Venter S.N."/>
            <person name="James E.K."/>
        </authorList>
    </citation>
    <scope>NUCLEOTIDE SEQUENCE [LARGE SCALE GENOMIC DNA]</scope>
    <source>
        <strain evidence="11 12">GP25-8</strain>
    </source>
</reference>
<dbReference type="InterPro" id="IPR023865">
    <property type="entry name" value="Aliphatic_acid_kinase_CS"/>
</dbReference>
<keyword evidence="8 9" id="KW-0460">Magnesium</keyword>
<evidence type="ECO:0000256" key="8">
    <source>
        <dbReference type="ARBA" id="ARBA00022842"/>
    </source>
</evidence>
<dbReference type="GO" id="GO:0000287">
    <property type="term" value="F:magnesium ion binding"/>
    <property type="evidence" value="ECO:0007669"/>
    <property type="project" value="UniProtKB-UniRule"/>
</dbReference>
<evidence type="ECO:0000256" key="10">
    <source>
        <dbReference type="RuleBase" id="RU003835"/>
    </source>
</evidence>
<dbReference type="NCBIfam" id="NF005462">
    <property type="entry name" value="PRK07058.1"/>
    <property type="match status" value="1"/>
</dbReference>
<evidence type="ECO:0000256" key="3">
    <source>
        <dbReference type="ARBA" id="ARBA00022679"/>
    </source>
</evidence>
<dbReference type="GO" id="GO:0008776">
    <property type="term" value="F:acetate kinase activity"/>
    <property type="evidence" value="ECO:0007669"/>
    <property type="project" value="UniProtKB-UniRule"/>
</dbReference>
<feature type="binding site" evidence="9">
    <location>
        <position position="17"/>
    </location>
    <ligand>
        <name>ATP</name>
        <dbReference type="ChEBI" id="CHEBI:30616"/>
    </ligand>
</feature>
<feature type="binding site" evidence="9">
    <location>
        <position position="378"/>
    </location>
    <ligand>
        <name>Mg(2+)</name>
        <dbReference type="ChEBI" id="CHEBI:18420"/>
    </ligand>
</feature>
<feature type="binding site" evidence="9">
    <location>
        <begin position="282"/>
        <end position="284"/>
    </location>
    <ligand>
        <name>ATP</name>
        <dbReference type="ChEBI" id="CHEBI:30616"/>
    </ligand>
</feature>
<evidence type="ECO:0000313" key="12">
    <source>
        <dbReference type="Proteomes" id="UP000235347"/>
    </source>
</evidence>
<feature type="binding site" evidence="9">
    <location>
        <position position="92"/>
    </location>
    <ligand>
        <name>substrate</name>
    </ligand>
</feature>
<comment type="cofactor">
    <cofactor evidence="9">
        <name>Mg(2+)</name>
        <dbReference type="ChEBI" id="CHEBI:18420"/>
    </cofactor>
    <cofactor evidence="9">
        <name>Mn(2+)</name>
        <dbReference type="ChEBI" id="CHEBI:29035"/>
    </cofactor>
    <text evidence="9">Mg(2+). Can also accept Mn(2+).</text>
</comment>
<evidence type="ECO:0000256" key="1">
    <source>
        <dbReference type="ARBA" id="ARBA00008748"/>
    </source>
</evidence>
<feature type="binding site" evidence="9">
    <location>
        <begin position="207"/>
        <end position="211"/>
    </location>
    <ligand>
        <name>ATP</name>
        <dbReference type="ChEBI" id="CHEBI:30616"/>
    </ligand>
</feature>
<evidence type="ECO:0000256" key="6">
    <source>
        <dbReference type="ARBA" id="ARBA00022777"/>
    </source>
</evidence>
<dbReference type="HAMAP" id="MF_00020">
    <property type="entry name" value="Acetate_kinase"/>
    <property type="match status" value="1"/>
</dbReference>
<dbReference type="EC" id="2.7.2.1" evidence="9"/>
<dbReference type="InterPro" id="IPR000890">
    <property type="entry name" value="Aliphatic_acid_kin_short-chain"/>
</dbReference>
<dbReference type="PRINTS" id="PR00471">
    <property type="entry name" value="ACETATEKNASE"/>
</dbReference>
<feature type="site" description="Transition state stabilizer" evidence="9">
    <location>
        <position position="240"/>
    </location>
</feature>
<name>A0A2N7WE25_9BURK</name>
<evidence type="ECO:0000256" key="2">
    <source>
        <dbReference type="ARBA" id="ARBA00022490"/>
    </source>
</evidence>
<comment type="subunit">
    <text evidence="9">Homodimer.</text>
</comment>
<sequence>MSEPLLLTFNPGSSTIKFGLFRIANGVPIAIGKGSIDLHRTPLVLDLTKSGDLARIPLRARITDDLHEVIDEILRWFAAHFSLDELACVGHRVVHGGDRFVGPAIIDPSTLAAIEALVSLAPLHQPQCVRLIRAMATLRPHLAQFASFDTAFHHTQSDLVRRFAIARRLFDAGIKRYGFHGLSYQYISAHLEAAFPDLARGKVIVAHLGSGASLCALEAGVSRDTSMGFSTLDGIPMATRCGALDAGVLLHLLGERGWSLEEVERLLYHESGLLGVSGISADSRELLASALPQAREAIDLFVFRIAGEIARLATSLGGLDALVFTAGIGEHQSEIRAAICARLAWLGIELDAQANASHARIVNRAGSRAAVLVIATDEEQVIAQEAMSMLDRLASTD</sequence>
<feature type="site" description="Transition state stabilizer" evidence="9">
    <location>
        <position position="180"/>
    </location>
</feature>
<gene>
    <name evidence="9" type="primary">ackA</name>
    <name evidence="11" type="ORF">C0Z19_03270</name>
</gene>
<comment type="subcellular location">
    <subcellularLocation>
        <location evidence="9">Cytoplasm</location>
    </subcellularLocation>
</comment>
<keyword evidence="2 9" id="KW-0963">Cytoplasm</keyword>
<protein>
    <recommendedName>
        <fullName evidence="9">Acetate kinase</fullName>
        <ecNumber evidence="9">2.7.2.1</ecNumber>
    </recommendedName>
    <alternativeName>
        <fullName evidence="9">Acetokinase</fullName>
    </alternativeName>
</protein>
<comment type="similarity">
    <text evidence="1 9 10">Belongs to the acetokinase family.</text>
</comment>
<feature type="active site" description="Proton donor/acceptor" evidence="9">
    <location>
        <position position="149"/>
    </location>
</feature>
<dbReference type="InterPro" id="IPR043129">
    <property type="entry name" value="ATPase_NBD"/>
</dbReference>
<comment type="pathway">
    <text evidence="9">Metabolic intermediate biosynthesis; acetyl-CoA biosynthesis; acetyl-CoA from acetate: step 1/2.</text>
</comment>
<dbReference type="GO" id="GO:0006085">
    <property type="term" value="P:acetyl-CoA biosynthetic process"/>
    <property type="evidence" value="ECO:0007669"/>
    <property type="project" value="UniProtKB-UniRule"/>
</dbReference>
<keyword evidence="12" id="KW-1185">Reference proteome</keyword>
<dbReference type="GO" id="GO:0006083">
    <property type="term" value="P:acetate metabolic process"/>
    <property type="evidence" value="ECO:0007669"/>
    <property type="project" value="TreeGrafter"/>
</dbReference>
<feature type="binding site" evidence="9">
    <location>
        <begin position="327"/>
        <end position="331"/>
    </location>
    <ligand>
        <name>ATP</name>
        <dbReference type="ChEBI" id="CHEBI:30616"/>
    </ligand>
</feature>
<comment type="caution">
    <text evidence="11">The sequence shown here is derived from an EMBL/GenBank/DDBJ whole genome shotgun (WGS) entry which is preliminary data.</text>
</comment>
<evidence type="ECO:0000313" key="11">
    <source>
        <dbReference type="EMBL" id="PMS27699.1"/>
    </source>
</evidence>
<evidence type="ECO:0000256" key="9">
    <source>
        <dbReference type="HAMAP-Rule" id="MF_00020"/>
    </source>
</evidence>
<dbReference type="GO" id="GO:0005829">
    <property type="term" value="C:cytosol"/>
    <property type="evidence" value="ECO:0007669"/>
    <property type="project" value="TreeGrafter"/>
</dbReference>
<dbReference type="AlphaFoldDB" id="A0A2N7WE25"/>
<keyword evidence="4 9" id="KW-0479">Metal-binding</keyword>
<evidence type="ECO:0000256" key="4">
    <source>
        <dbReference type="ARBA" id="ARBA00022723"/>
    </source>
</evidence>
<proteinExistence type="inferred from homology"/>
<evidence type="ECO:0000256" key="5">
    <source>
        <dbReference type="ARBA" id="ARBA00022741"/>
    </source>
</evidence>
<dbReference type="GO" id="GO:0005524">
    <property type="term" value="F:ATP binding"/>
    <property type="evidence" value="ECO:0007669"/>
    <property type="project" value="UniProtKB-KW"/>
</dbReference>
<evidence type="ECO:0000256" key="7">
    <source>
        <dbReference type="ARBA" id="ARBA00022840"/>
    </source>
</evidence>
<keyword evidence="7 9" id="KW-0067">ATP-binding</keyword>
<dbReference type="PANTHER" id="PTHR21060:SF21">
    <property type="entry name" value="ACETATE KINASE"/>
    <property type="match status" value="1"/>
</dbReference>
<dbReference type="PIRSF" id="PIRSF000722">
    <property type="entry name" value="Acetate_prop_kin"/>
    <property type="match status" value="1"/>
</dbReference>
<dbReference type="UniPathway" id="UPA00340">
    <property type="reaction ID" value="UER00458"/>
</dbReference>
<accession>A0A2N7WE25</accession>
<comment type="catalytic activity">
    <reaction evidence="9">
        <text>acetate + ATP = acetyl phosphate + ADP</text>
        <dbReference type="Rhea" id="RHEA:11352"/>
        <dbReference type="ChEBI" id="CHEBI:22191"/>
        <dbReference type="ChEBI" id="CHEBI:30089"/>
        <dbReference type="ChEBI" id="CHEBI:30616"/>
        <dbReference type="ChEBI" id="CHEBI:456216"/>
        <dbReference type="EC" id="2.7.2.1"/>
    </reaction>
</comment>
<organism evidence="11 12">
    <name type="scientific">Trinickia soli</name>
    <dbReference type="NCBI Taxonomy" id="380675"/>
    <lineage>
        <taxon>Bacteria</taxon>
        <taxon>Pseudomonadati</taxon>
        <taxon>Pseudomonadota</taxon>
        <taxon>Betaproteobacteria</taxon>
        <taxon>Burkholderiales</taxon>
        <taxon>Burkholderiaceae</taxon>
        <taxon>Trinickia</taxon>
    </lineage>
</organism>
<keyword evidence="5 9" id="KW-0547">Nucleotide-binding</keyword>
<dbReference type="Proteomes" id="UP000235347">
    <property type="component" value="Unassembled WGS sequence"/>
</dbReference>
<dbReference type="RefSeq" id="WP_102608349.1">
    <property type="nucleotide sequence ID" value="NZ_CADIKD010000004.1"/>
</dbReference>
<dbReference type="PANTHER" id="PTHR21060">
    <property type="entry name" value="ACETATE KINASE"/>
    <property type="match status" value="1"/>
</dbReference>
<dbReference type="Pfam" id="PF00871">
    <property type="entry name" value="Acetate_kinase"/>
    <property type="match status" value="1"/>
</dbReference>
<dbReference type="SUPFAM" id="SSF53067">
    <property type="entry name" value="Actin-like ATPase domain"/>
    <property type="match status" value="2"/>
</dbReference>